<accession>A0A8T3LK52</accession>
<dbReference type="EMBL" id="JABFNF010000383">
    <property type="protein sequence ID" value="MBA1889745.1"/>
    <property type="molecule type" value="Genomic_DNA"/>
</dbReference>
<reference evidence="1 2" key="1">
    <citation type="submission" date="2020-05" db="EMBL/GenBank/DDBJ databases">
        <title>Epidemiological investigations into extended-spectrum beta-lactam resistant Escherichia coli ST457 carried by Australian Silver gulls identified clonal lineages that cause ExPEC disease.</title>
        <authorList>
            <person name="Nesporova K."/>
            <person name="Wyrsch E.R."/>
            <person name="Valcek A."/>
            <person name="Bitar I."/>
            <person name="Chaw K."/>
            <person name="Harris P."/>
            <person name="Hrabak J."/>
            <person name="Djordjevic S.P."/>
            <person name="Dolejska M."/>
        </authorList>
    </citation>
    <scope>NUCLEOTIDE SEQUENCE [LARGE SCALE GENOMIC DNA]</scope>
    <source>
        <strain evidence="1 2">CE1966</strain>
    </source>
</reference>
<comment type="caution">
    <text evidence="1">The sequence shown here is derived from an EMBL/GenBank/DDBJ whole genome shotgun (WGS) entry which is preliminary data.</text>
</comment>
<name>A0A8T3LK52_ECOLX</name>
<protein>
    <submittedName>
        <fullName evidence="1">Uncharacterized protein</fullName>
    </submittedName>
</protein>
<dbReference type="AlphaFoldDB" id="A0A8T3LK52"/>
<feature type="non-terminal residue" evidence="1">
    <location>
        <position position="137"/>
    </location>
</feature>
<organism evidence="1 2">
    <name type="scientific">Escherichia coli</name>
    <dbReference type="NCBI Taxonomy" id="562"/>
    <lineage>
        <taxon>Bacteria</taxon>
        <taxon>Pseudomonadati</taxon>
        <taxon>Pseudomonadota</taxon>
        <taxon>Gammaproteobacteria</taxon>
        <taxon>Enterobacterales</taxon>
        <taxon>Enterobacteriaceae</taxon>
        <taxon>Escherichia</taxon>
    </lineage>
</organism>
<evidence type="ECO:0000313" key="2">
    <source>
        <dbReference type="Proteomes" id="UP000523197"/>
    </source>
</evidence>
<gene>
    <name evidence="1" type="ORF">HLX92_26880</name>
</gene>
<dbReference type="Proteomes" id="UP000523197">
    <property type="component" value="Unassembled WGS sequence"/>
</dbReference>
<evidence type="ECO:0000313" key="1">
    <source>
        <dbReference type="EMBL" id="MBA1889745.1"/>
    </source>
</evidence>
<proteinExistence type="predicted"/>
<sequence>MGQTNWWALRQQGSKAIQLQVMNVFIQQDTRGAVHQRIERMYFTQVPPGCSVSGFNWTMFQNNLSLPAKRFHNMNVYPASQCHKGTERAGFSEPISNGKGSVCDGSEDYSTFSHFDVETLCIAREALIYEPLSRKLN</sequence>